<keyword evidence="5 7" id="KW-1133">Transmembrane helix</keyword>
<evidence type="ECO:0000256" key="1">
    <source>
        <dbReference type="ARBA" id="ARBA00004651"/>
    </source>
</evidence>
<feature type="transmembrane region" description="Helical" evidence="7">
    <location>
        <begin position="186"/>
        <end position="206"/>
    </location>
</feature>
<dbReference type="AlphaFoldDB" id="A0A533QEH7"/>
<dbReference type="EMBL" id="SULG01000063">
    <property type="protein sequence ID" value="TLD41091.1"/>
    <property type="molecule type" value="Genomic_DNA"/>
</dbReference>
<protein>
    <submittedName>
        <fullName evidence="9">DedA protein</fullName>
    </submittedName>
</protein>
<evidence type="ECO:0000313" key="10">
    <source>
        <dbReference type="Proteomes" id="UP000319783"/>
    </source>
</evidence>
<accession>A0A533QEH7</accession>
<dbReference type="InterPro" id="IPR032818">
    <property type="entry name" value="DedA-like"/>
</dbReference>
<dbReference type="GO" id="GO:0005886">
    <property type="term" value="C:plasma membrane"/>
    <property type="evidence" value="ECO:0007669"/>
    <property type="project" value="UniProtKB-SubCell"/>
</dbReference>
<keyword evidence="6 7" id="KW-0472">Membrane</keyword>
<keyword evidence="4 7" id="KW-0812">Transmembrane</keyword>
<sequence>MEWLEYLMHFVLHLDKHLYELVTTYGIWVHVLLFLIVFAETGFVATPFLPGDSLLFAAGAIAATGALHVYALIAILAVAAILGDTVNYWIGYYIGPKIFRKQKSLFFNPEYLERTYRFFEKHGGKTIVIARFIPIIRTFAPFIAGIGHMSYLRFALYNILGAVFWVPVFIYAGYFLGNIHFIKQHFSLMIIAIIIVSMIPAVFEYLRHRQAKKEEIVNN</sequence>
<organism evidence="9 10">
    <name type="scientific">Candidatus Jettenia ecosi</name>
    <dbReference type="NCBI Taxonomy" id="2494326"/>
    <lineage>
        <taxon>Bacteria</taxon>
        <taxon>Pseudomonadati</taxon>
        <taxon>Planctomycetota</taxon>
        <taxon>Candidatus Brocadiia</taxon>
        <taxon>Candidatus Brocadiales</taxon>
        <taxon>Candidatus Brocadiaceae</taxon>
        <taxon>Candidatus Jettenia</taxon>
    </lineage>
</organism>
<evidence type="ECO:0000256" key="3">
    <source>
        <dbReference type="ARBA" id="ARBA00022475"/>
    </source>
</evidence>
<feature type="transmembrane region" description="Helical" evidence="7">
    <location>
        <begin position="27"/>
        <end position="49"/>
    </location>
</feature>
<dbReference type="PANTHER" id="PTHR30353:SF0">
    <property type="entry name" value="TRANSMEMBRANE PROTEIN"/>
    <property type="match status" value="1"/>
</dbReference>
<dbReference type="PANTHER" id="PTHR30353">
    <property type="entry name" value="INNER MEMBRANE PROTEIN DEDA-RELATED"/>
    <property type="match status" value="1"/>
</dbReference>
<feature type="domain" description="VTT" evidence="8">
    <location>
        <begin position="49"/>
        <end position="174"/>
    </location>
</feature>
<evidence type="ECO:0000256" key="2">
    <source>
        <dbReference type="ARBA" id="ARBA00010792"/>
    </source>
</evidence>
<comment type="caution">
    <text evidence="9">The sequence shown here is derived from an EMBL/GenBank/DDBJ whole genome shotgun (WGS) entry which is preliminary data.</text>
</comment>
<evidence type="ECO:0000256" key="7">
    <source>
        <dbReference type="RuleBase" id="RU367016"/>
    </source>
</evidence>
<comment type="subcellular location">
    <subcellularLocation>
        <location evidence="1 7">Cell membrane</location>
        <topology evidence="1 7">Multi-pass membrane protein</topology>
    </subcellularLocation>
</comment>
<dbReference type="NCBIfam" id="NF008102">
    <property type="entry name" value="PRK10847.1"/>
    <property type="match status" value="1"/>
</dbReference>
<dbReference type="InterPro" id="IPR032816">
    <property type="entry name" value="VTT_dom"/>
</dbReference>
<evidence type="ECO:0000313" key="9">
    <source>
        <dbReference type="EMBL" id="TLD41091.1"/>
    </source>
</evidence>
<proteinExistence type="inferred from homology"/>
<evidence type="ECO:0000256" key="6">
    <source>
        <dbReference type="ARBA" id="ARBA00023136"/>
    </source>
</evidence>
<keyword evidence="3 7" id="KW-1003">Cell membrane</keyword>
<feature type="transmembrane region" description="Helical" evidence="7">
    <location>
        <begin position="56"/>
        <end position="82"/>
    </location>
</feature>
<dbReference type="Pfam" id="PF09335">
    <property type="entry name" value="VTT_dom"/>
    <property type="match status" value="1"/>
</dbReference>
<comment type="similarity">
    <text evidence="2 7">Belongs to the DedA family.</text>
</comment>
<evidence type="ECO:0000259" key="8">
    <source>
        <dbReference type="Pfam" id="PF09335"/>
    </source>
</evidence>
<reference evidence="9 10" key="1">
    <citation type="submission" date="2019-04" db="EMBL/GenBank/DDBJ databases">
        <title>Genome of a novel bacterium Candidatus Jettenia ecosi reconstructed from metagenome of an anammox bioreactor.</title>
        <authorList>
            <person name="Mardanov A.V."/>
            <person name="Beletsky A.V."/>
            <person name="Ravin N.V."/>
            <person name="Botchkova E.A."/>
            <person name="Litti Y.V."/>
            <person name="Nozhevnikova A.N."/>
        </authorList>
    </citation>
    <scope>NUCLEOTIDE SEQUENCE [LARGE SCALE GENOMIC DNA]</scope>
    <source>
        <strain evidence="9">J2</strain>
    </source>
</reference>
<dbReference type="InterPro" id="IPR058127">
    <property type="entry name" value="DedA"/>
</dbReference>
<name>A0A533QEH7_9BACT</name>
<gene>
    <name evidence="9" type="ORF">JETT_2662</name>
</gene>
<feature type="transmembrane region" description="Helical" evidence="7">
    <location>
        <begin position="154"/>
        <end position="174"/>
    </location>
</feature>
<evidence type="ECO:0000256" key="5">
    <source>
        <dbReference type="ARBA" id="ARBA00022989"/>
    </source>
</evidence>
<dbReference type="Proteomes" id="UP000319783">
    <property type="component" value="Unassembled WGS sequence"/>
</dbReference>
<evidence type="ECO:0000256" key="4">
    <source>
        <dbReference type="ARBA" id="ARBA00022692"/>
    </source>
</evidence>